<accession>H1XW41</accession>
<gene>
    <name evidence="3" type="ORF">Calab_2203</name>
</gene>
<dbReference type="PRINTS" id="PR00996">
    <property type="entry name" value="CHERMTFRASE"/>
</dbReference>
<dbReference type="InterPro" id="IPR029063">
    <property type="entry name" value="SAM-dependent_MTases_sf"/>
</dbReference>
<name>H1XW41_CALAY</name>
<dbReference type="PANTHER" id="PTHR24422:SF10">
    <property type="entry name" value="CHEMOTAXIS PROTEIN METHYLTRANSFERASE 2"/>
    <property type="match status" value="1"/>
</dbReference>
<dbReference type="SUPFAM" id="SSF48452">
    <property type="entry name" value="TPR-like"/>
    <property type="match status" value="1"/>
</dbReference>
<dbReference type="Pfam" id="PF01739">
    <property type="entry name" value="CheR"/>
    <property type="match status" value="1"/>
</dbReference>
<evidence type="ECO:0000313" key="4">
    <source>
        <dbReference type="Proteomes" id="UP000004671"/>
    </source>
</evidence>
<dbReference type="AlphaFoldDB" id="H1XW41"/>
<feature type="repeat" description="TPR" evidence="1">
    <location>
        <begin position="370"/>
        <end position="403"/>
    </location>
</feature>
<keyword evidence="4" id="KW-1185">Reference proteome</keyword>
<evidence type="ECO:0000256" key="1">
    <source>
        <dbReference type="PROSITE-ProRule" id="PRU00339"/>
    </source>
</evidence>
<dbReference type="EMBL" id="CM001402">
    <property type="protein sequence ID" value="EHO41813.1"/>
    <property type="molecule type" value="Genomic_DNA"/>
</dbReference>
<dbReference type="InterPro" id="IPR019734">
    <property type="entry name" value="TPR_rpt"/>
</dbReference>
<sequence length="469" mass="54538">MKKSNVRSLQVDRLLLDKVIEKIRDELGLSFADKAADVERALINYFNEYRIDALHTKIEGLLQEDLSRNFDLLDHLTISETYFFRNHKLFAVLEKEILPAIIRRKAHSQQPLAIWSAGCSSGEEAYSVAMLIDQLQKNHPKPIPARILATDINQHILIKAREGLYSNWSFRNMPVKYMKEYFTPQNGRYFQIAPHIKKMVHFEQHNLKKGPFPVNENWKNFDIIICRNVLIYFDRETMLNTLQRFHDLLDEDGYFISGPAEIPSLHFKKFKGQLINSVILYRKHIPPVIKEEHVKTARKPQKAALKVIHPHFEHKAKTKEKIKTDAAPAPEEANNNFEELTLIKNLADLGNLEEARKLTQNYLLRNNLDSHAHYLLGTIYLEMGKTAEAEKSFQKALYLKPDHIMAHFHLANLYTFNGRIKDSRMHFTNVLNLIRSFDPQQEIPGSEGMSAFQFKQMVEKILKTSRLAS</sequence>
<dbReference type="RefSeq" id="WP_006928992.1">
    <property type="nucleotide sequence ID" value="NZ_CM001402.1"/>
</dbReference>
<dbReference type="GO" id="GO:0008757">
    <property type="term" value="F:S-adenosylmethionine-dependent methyltransferase activity"/>
    <property type="evidence" value="ECO:0007669"/>
    <property type="project" value="InterPro"/>
</dbReference>
<evidence type="ECO:0000259" key="2">
    <source>
        <dbReference type="PROSITE" id="PS50123"/>
    </source>
</evidence>
<dbReference type="SMART" id="SM00028">
    <property type="entry name" value="TPR"/>
    <property type="match status" value="2"/>
</dbReference>
<dbReference type="PANTHER" id="PTHR24422">
    <property type="entry name" value="CHEMOTAXIS PROTEIN METHYLTRANSFERASE"/>
    <property type="match status" value="1"/>
</dbReference>
<dbReference type="Gene3D" id="1.25.40.10">
    <property type="entry name" value="Tetratricopeptide repeat domain"/>
    <property type="match status" value="1"/>
</dbReference>
<dbReference type="Pfam" id="PF00515">
    <property type="entry name" value="TPR_1"/>
    <property type="match status" value="1"/>
</dbReference>
<dbReference type="SMART" id="SM00138">
    <property type="entry name" value="MeTrc"/>
    <property type="match status" value="1"/>
</dbReference>
<dbReference type="PROSITE" id="PS50123">
    <property type="entry name" value="CHER"/>
    <property type="match status" value="1"/>
</dbReference>
<dbReference type="InterPro" id="IPR050903">
    <property type="entry name" value="Bact_Chemotaxis_MeTrfase"/>
</dbReference>
<dbReference type="GO" id="GO:0032259">
    <property type="term" value="P:methylation"/>
    <property type="evidence" value="ECO:0007669"/>
    <property type="project" value="UniProtKB-KW"/>
</dbReference>
<dbReference type="eggNOG" id="COG1352">
    <property type="taxonomic scope" value="Bacteria"/>
</dbReference>
<dbReference type="PROSITE" id="PS50005">
    <property type="entry name" value="TPR"/>
    <property type="match status" value="1"/>
</dbReference>
<dbReference type="Gene3D" id="3.40.50.150">
    <property type="entry name" value="Vaccinia Virus protein VP39"/>
    <property type="match status" value="1"/>
</dbReference>
<dbReference type="PaxDb" id="880073-Calab_2203"/>
<keyword evidence="3" id="KW-0489">Methyltransferase</keyword>
<protein>
    <submittedName>
        <fullName evidence="3">MCP methyltransferase, CheR-type</fullName>
    </submittedName>
</protein>
<dbReference type="InterPro" id="IPR011990">
    <property type="entry name" value="TPR-like_helical_dom_sf"/>
</dbReference>
<dbReference type="Proteomes" id="UP000004671">
    <property type="component" value="Chromosome"/>
</dbReference>
<dbReference type="HOGENOM" id="CLU_025854_4_1_0"/>
<keyword evidence="1" id="KW-0802">TPR repeat</keyword>
<reference evidence="3 4" key="1">
    <citation type="submission" date="2011-09" db="EMBL/GenBank/DDBJ databases">
        <title>The permanent draft genome of Caldithrix abyssi DSM 13497.</title>
        <authorList>
            <consortium name="US DOE Joint Genome Institute (JGI-PGF)"/>
            <person name="Lucas S."/>
            <person name="Han J."/>
            <person name="Lapidus A."/>
            <person name="Bruce D."/>
            <person name="Goodwin L."/>
            <person name="Pitluck S."/>
            <person name="Peters L."/>
            <person name="Kyrpides N."/>
            <person name="Mavromatis K."/>
            <person name="Ivanova N."/>
            <person name="Mikhailova N."/>
            <person name="Chertkov O."/>
            <person name="Detter J.C."/>
            <person name="Tapia R."/>
            <person name="Han C."/>
            <person name="Land M."/>
            <person name="Hauser L."/>
            <person name="Markowitz V."/>
            <person name="Cheng J.-F."/>
            <person name="Hugenholtz P."/>
            <person name="Woyke T."/>
            <person name="Wu D."/>
            <person name="Spring S."/>
            <person name="Brambilla E."/>
            <person name="Klenk H.-P."/>
            <person name="Eisen J.A."/>
        </authorList>
    </citation>
    <scope>NUCLEOTIDE SEQUENCE [LARGE SCALE GENOMIC DNA]</scope>
    <source>
        <strain evidence="3 4">DSM 13497</strain>
    </source>
</reference>
<organism evidence="3 4">
    <name type="scientific">Caldithrix abyssi DSM 13497</name>
    <dbReference type="NCBI Taxonomy" id="880073"/>
    <lineage>
        <taxon>Bacteria</taxon>
        <taxon>Pseudomonadati</taxon>
        <taxon>Calditrichota</taxon>
        <taxon>Calditrichia</taxon>
        <taxon>Calditrichales</taxon>
        <taxon>Calditrichaceae</taxon>
        <taxon>Caldithrix</taxon>
    </lineage>
</organism>
<evidence type="ECO:0000313" key="3">
    <source>
        <dbReference type="EMBL" id="EHO41813.1"/>
    </source>
</evidence>
<dbReference type="InterPro" id="IPR022642">
    <property type="entry name" value="CheR_C"/>
</dbReference>
<dbReference type="STRING" id="880073.Cabys_983"/>
<dbReference type="InParanoid" id="H1XW41"/>
<keyword evidence="3" id="KW-0808">Transferase</keyword>
<dbReference type="SUPFAM" id="SSF53335">
    <property type="entry name" value="S-adenosyl-L-methionine-dependent methyltransferases"/>
    <property type="match status" value="1"/>
</dbReference>
<proteinExistence type="predicted"/>
<dbReference type="PROSITE" id="PS50293">
    <property type="entry name" value="TPR_REGION"/>
    <property type="match status" value="1"/>
</dbReference>
<dbReference type="InterPro" id="IPR000780">
    <property type="entry name" value="CheR_MeTrfase"/>
</dbReference>
<dbReference type="OrthoDB" id="9816309at2"/>
<feature type="domain" description="CheR-type methyltransferase" evidence="2">
    <location>
        <begin position="4"/>
        <end position="261"/>
    </location>
</feature>